<evidence type="ECO:0000256" key="1">
    <source>
        <dbReference type="ARBA" id="ARBA00001941"/>
    </source>
</evidence>
<evidence type="ECO:0000256" key="5">
    <source>
        <dbReference type="ARBA" id="ARBA00022438"/>
    </source>
</evidence>
<evidence type="ECO:0000256" key="9">
    <source>
        <dbReference type="ARBA" id="ARBA00023049"/>
    </source>
</evidence>
<keyword evidence="8" id="KW-0378">Hydrolase</keyword>
<dbReference type="GO" id="GO:0046872">
    <property type="term" value="F:metal ion binding"/>
    <property type="evidence" value="ECO:0007669"/>
    <property type="project" value="UniProtKB-KW"/>
</dbReference>
<sequence>MEYFDQTLEKYAELAIKVGLNVQPEQTVVIMTPISCAEFVRKLTDKAYEAGARDVVVDWDDDEVKAIRLRKAPDATLEQYPMWKAKGLEELAEQGAAFLQIYAPNSELLKGIDPERIAKSSKAAAAAREGFLKYLRNSQVNWLMVSIPTPEWAAKVFPELGAEERIERLWEMIFSLTRADAEDPVAAWQAHIATLTEKQQLLNSRRYKAIHLRAEGTDLTVELAKRHLWVSAGNRTDKGTFYVPNMPTEEVFTMPEKTGVNGTVRSTKPLSYNGTLIDRFSLTFENGKVVHAEAEQGEDMLHKLLDMDEGARYLGEVALVPYDSPVSNSNIIFYNTLFDENASCHIALGNSYPFCLEGGTTMSPEELLENGYNKSLIHVDFMIGSPGMEIDGIREDGTREPLFRQGNWA</sequence>
<dbReference type="PANTHER" id="PTHR34448:SF3">
    <property type="entry name" value="AMINOPEPTIDASE AMPS"/>
    <property type="match status" value="1"/>
</dbReference>
<name>A0A4Y8Q8P8_9BACL</name>
<dbReference type="Gene3D" id="3.40.1830.10">
    <property type="entry name" value="Thermophilic metalloprotease (M29)"/>
    <property type="match status" value="1"/>
</dbReference>
<dbReference type="SUPFAM" id="SSF144052">
    <property type="entry name" value="Thermophilic metalloprotease-like"/>
    <property type="match status" value="1"/>
</dbReference>
<reference evidence="10 11" key="1">
    <citation type="submission" date="2017-03" db="EMBL/GenBank/DDBJ databases">
        <title>Isolation of Levoglucosan Utilizing Bacteria.</title>
        <authorList>
            <person name="Arya A.S."/>
        </authorList>
    </citation>
    <scope>NUCLEOTIDE SEQUENCE [LARGE SCALE GENOMIC DNA]</scope>
    <source>
        <strain evidence="10 11">MEC069</strain>
    </source>
</reference>
<dbReference type="RefSeq" id="WP_134749873.1">
    <property type="nucleotide sequence ID" value="NZ_MYFO02000007.1"/>
</dbReference>
<evidence type="ECO:0000256" key="2">
    <source>
        <dbReference type="ARBA" id="ARBA00001946"/>
    </source>
</evidence>
<keyword evidence="6" id="KW-0645">Protease</keyword>
<dbReference type="PRINTS" id="PR00919">
    <property type="entry name" value="THERMOPTASE"/>
</dbReference>
<keyword evidence="9" id="KW-0482">Metalloprotease</keyword>
<evidence type="ECO:0000256" key="4">
    <source>
        <dbReference type="ARBA" id="ARBA00008236"/>
    </source>
</evidence>
<dbReference type="GO" id="GO:0006508">
    <property type="term" value="P:proteolysis"/>
    <property type="evidence" value="ECO:0007669"/>
    <property type="project" value="UniProtKB-KW"/>
</dbReference>
<dbReference type="GO" id="GO:0008237">
    <property type="term" value="F:metallopeptidase activity"/>
    <property type="evidence" value="ECO:0007669"/>
    <property type="project" value="UniProtKB-KW"/>
</dbReference>
<dbReference type="OrthoDB" id="9803993at2"/>
<evidence type="ECO:0000313" key="11">
    <source>
        <dbReference type="Proteomes" id="UP000298246"/>
    </source>
</evidence>
<dbReference type="GO" id="GO:0004177">
    <property type="term" value="F:aminopeptidase activity"/>
    <property type="evidence" value="ECO:0007669"/>
    <property type="project" value="UniProtKB-KW"/>
</dbReference>
<comment type="caution">
    <text evidence="10">The sequence shown here is derived from an EMBL/GenBank/DDBJ whole genome shotgun (WGS) entry which is preliminary data.</text>
</comment>
<accession>A0A4Y8Q8P8</accession>
<dbReference type="AlphaFoldDB" id="A0A4Y8Q8P8"/>
<evidence type="ECO:0000313" key="10">
    <source>
        <dbReference type="EMBL" id="TFE90951.1"/>
    </source>
</evidence>
<comment type="cofactor">
    <cofactor evidence="2">
        <name>Mg(2+)</name>
        <dbReference type="ChEBI" id="CHEBI:18420"/>
    </cofactor>
</comment>
<comment type="cofactor">
    <cofactor evidence="3">
        <name>Zn(2+)</name>
        <dbReference type="ChEBI" id="CHEBI:29105"/>
    </cofactor>
</comment>
<evidence type="ECO:0000256" key="6">
    <source>
        <dbReference type="ARBA" id="ARBA00022670"/>
    </source>
</evidence>
<proteinExistence type="inferred from homology"/>
<comment type="similarity">
    <text evidence="4">Belongs to the peptidase M29 family.</text>
</comment>
<evidence type="ECO:0000256" key="3">
    <source>
        <dbReference type="ARBA" id="ARBA00001947"/>
    </source>
</evidence>
<dbReference type="InterPro" id="IPR000787">
    <property type="entry name" value="Peptidase_M29"/>
</dbReference>
<evidence type="ECO:0000256" key="8">
    <source>
        <dbReference type="ARBA" id="ARBA00022801"/>
    </source>
</evidence>
<comment type="cofactor">
    <cofactor evidence="1">
        <name>Co(2+)</name>
        <dbReference type="ChEBI" id="CHEBI:48828"/>
    </cofactor>
</comment>
<dbReference type="InterPro" id="IPR052170">
    <property type="entry name" value="M29_Exopeptidase"/>
</dbReference>
<dbReference type="PANTHER" id="PTHR34448">
    <property type="entry name" value="AMINOPEPTIDASE"/>
    <property type="match status" value="1"/>
</dbReference>
<keyword evidence="5 10" id="KW-0031">Aminopeptidase</keyword>
<dbReference type="Pfam" id="PF02073">
    <property type="entry name" value="Peptidase_M29"/>
    <property type="match status" value="1"/>
</dbReference>
<dbReference type="EMBL" id="MYFO01000003">
    <property type="protein sequence ID" value="TFE90951.1"/>
    <property type="molecule type" value="Genomic_DNA"/>
</dbReference>
<keyword evidence="7" id="KW-0479">Metal-binding</keyword>
<dbReference type="InterPro" id="IPR035097">
    <property type="entry name" value="M29_N-terminal"/>
</dbReference>
<protein>
    <submittedName>
        <fullName evidence="10">Aminopeptidase</fullName>
    </submittedName>
</protein>
<keyword evidence="11" id="KW-1185">Reference proteome</keyword>
<organism evidence="10 11">
    <name type="scientific">Paenibacillus athensensis</name>
    <dbReference type="NCBI Taxonomy" id="1967502"/>
    <lineage>
        <taxon>Bacteria</taxon>
        <taxon>Bacillati</taxon>
        <taxon>Bacillota</taxon>
        <taxon>Bacilli</taxon>
        <taxon>Bacillales</taxon>
        <taxon>Paenibacillaceae</taxon>
        <taxon>Paenibacillus</taxon>
    </lineage>
</organism>
<dbReference type="Proteomes" id="UP000298246">
    <property type="component" value="Unassembled WGS sequence"/>
</dbReference>
<evidence type="ECO:0000256" key="7">
    <source>
        <dbReference type="ARBA" id="ARBA00022723"/>
    </source>
</evidence>
<gene>
    <name evidence="10" type="ORF">B5M42_03770</name>
</gene>